<feature type="domain" description="Dihydroorotase catalytic" evidence="7">
    <location>
        <begin position="69"/>
        <end position="254"/>
    </location>
</feature>
<dbReference type="Gene3D" id="2.30.40.10">
    <property type="entry name" value="Urease, subunit C, domain 1"/>
    <property type="match status" value="1"/>
</dbReference>
<keyword evidence="6" id="KW-0862">Zinc</keyword>
<dbReference type="NCBIfam" id="TIGR00857">
    <property type="entry name" value="pyrC_multi"/>
    <property type="match status" value="1"/>
</dbReference>
<dbReference type="Proteomes" id="UP000317778">
    <property type="component" value="Unassembled WGS sequence"/>
</dbReference>
<comment type="caution">
    <text evidence="6">Lacks conserved residue(s) required for the propagation of feature annotation.</text>
</comment>
<feature type="binding site" evidence="6">
    <location>
        <position position="198"/>
    </location>
    <ligand>
        <name>Zn(2+)</name>
        <dbReference type="ChEBI" id="CHEBI:29105"/>
        <label>2</label>
    </ligand>
</feature>
<evidence type="ECO:0000256" key="6">
    <source>
        <dbReference type="HAMAP-Rule" id="MF_00220"/>
    </source>
</evidence>
<evidence type="ECO:0000256" key="4">
    <source>
        <dbReference type="ARBA" id="ARBA00022801"/>
    </source>
</evidence>
<evidence type="ECO:0000313" key="8">
    <source>
        <dbReference type="EMBL" id="TKJ43922.1"/>
    </source>
</evidence>
<comment type="catalytic activity">
    <reaction evidence="6">
        <text>(S)-dihydroorotate + H2O = N-carbamoyl-L-aspartate + H(+)</text>
        <dbReference type="Rhea" id="RHEA:24296"/>
        <dbReference type="ChEBI" id="CHEBI:15377"/>
        <dbReference type="ChEBI" id="CHEBI:15378"/>
        <dbReference type="ChEBI" id="CHEBI:30864"/>
        <dbReference type="ChEBI" id="CHEBI:32814"/>
        <dbReference type="EC" id="3.5.2.3"/>
    </reaction>
</comment>
<dbReference type="GO" id="GO:0004038">
    <property type="term" value="F:allantoinase activity"/>
    <property type="evidence" value="ECO:0007669"/>
    <property type="project" value="TreeGrafter"/>
</dbReference>
<organism evidence="8 9">
    <name type="scientific">candidate division TA06 bacterium B3_TA06</name>
    <dbReference type="NCBI Taxonomy" id="2012487"/>
    <lineage>
        <taxon>Bacteria</taxon>
        <taxon>Bacteria division TA06</taxon>
    </lineage>
</organism>
<reference evidence="8 9" key="1">
    <citation type="submission" date="2017-06" db="EMBL/GenBank/DDBJ databases">
        <title>Novel microbial phyla capable of carbon fixation and sulfur reduction in deep-sea sediments.</title>
        <authorList>
            <person name="Huang J."/>
            <person name="Baker B."/>
            <person name="Wang Y."/>
        </authorList>
    </citation>
    <scope>NUCLEOTIDE SEQUENCE [LARGE SCALE GENOMIC DNA]</scope>
    <source>
        <strain evidence="8">B3_TA06</strain>
    </source>
</reference>
<dbReference type="GO" id="GO:0008270">
    <property type="term" value="F:zinc ion binding"/>
    <property type="evidence" value="ECO:0007669"/>
    <property type="project" value="UniProtKB-UniRule"/>
</dbReference>
<dbReference type="GO" id="GO:0044205">
    <property type="term" value="P:'de novo' UMP biosynthetic process"/>
    <property type="evidence" value="ECO:0007669"/>
    <property type="project" value="UniProtKB-UniRule"/>
</dbReference>
<accession>A0A532V9U4</accession>
<dbReference type="PANTHER" id="PTHR43668:SF2">
    <property type="entry name" value="ALLANTOINASE"/>
    <property type="match status" value="1"/>
</dbReference>
<dbReference type="GO" id="GO:0006145">
    <property type="term" value="P:purine nucleobase catabolic process"/>
    <property type="evidence" value="ECO:0007669"/>
    <property type="project" value="TreeGrafter"/>
</dbReference>
<feature type="binding site" evidence="6">
    <location>
        <position position="251"/>
    </location>
    <ligand>
        <name>Zn(2+)</name>
        <dbReference type="ChEBI" id="CHEBI:29105"/>
        <label>2</label>
    </ligand>
</feature>
<comment type="function">
    <text evidence="1 6">Catalyzes the reversible cyclization of carbamoyl aspartate to dihydroorotate.</text>
</comment>
<feature type="binding site" evidence="6">
    <location>
        <position position="328"/>
    </location>
    <ligand>
        <name>substrate</name>
    </ligand>
</feature>
<dbReference type="HAMAP" id="MF_00220_B">
    <property type="entry name" value="PyrC_classI_B"/>
    <property type="match status" value="1"/>
</dbReference>
<evidence type="ECO:0000313" key="9">
    <source>
        <dbReference type="Proteomes" id="UP000317778"/>
    </source>
</evidence>
<evidence type="ECO:0000256" key="3">
    <source>
        <dbReference type="ARBA" id="ARBA00022723"/>
    </source>
</evidence>
<evidence type="ECO:0000256" key="2">
    <source>
        <dbReference type="ARBA" id="ARBA00010286"/>
    </source>
</evidence>
<feature type="active site" evidence="6">
    <location>
        <position position="324"/>
    </location>
</feature>
<dbReference type="Pfam" id="PF12890">
    <property type="entry name" value="DHOase"/>
    <property type="match status" value="1"/>
</dbReference>
<name>A0A532V9U4_UNCT6</name>
<comment type="pathway">
    <text evidence="6">Pyrimidine metabolism; UMP biosynthesis via de novo pathway; (S)-dihydroorotate from bicarbonate: step 3/3.</text>
</comment>
<dbReference type="CDD" id="cd01317">
    <property type="entry name" value="DHOase_IIa"/>
    <property type="match status" value="1"/>
</dbReference>
<comment type="cofactor">
    <cofactor evidence="6">
        <name>Zn(2+)</name>
        <dbReference type="ChEBI" id="CHEBI:29105"/>
    </cofactor>
    <text evidence="6">Binds 2 Zn(2+) ions per subunit.</text>
</comment>
<dbReference type="SUPFAM" id="SSF51556">
    <property type="entry name" value="Metallo-dependent hydrolases"/>
    <property type="match status" value="1"/>
</dbReference>
<evidence type="ECO:0000256" key="1">
    <source>
        <dbReference type="ARBA" id="ARBA00002368"/>
    </source>
</evidence>
<feature type="binding site" evidence="6">
    <location>
        <position position="79"/>
    </location>
    <ligand>
        <name>Zn(2+)</name>
        <dbReference type="ChEBI" id="CHEBI:29105"/>
        <label>1</label>
    </ligand>
</feature>
<keyword evidence="5 6" id="KW-0665">Pyrimidine biosynthesis</keyword>
<dbReference type="EMBL" id="NJBO01000002">
    <property type="protein sequence ID" value="TKJ43922.1"/>
    <property type="molecule type" value="Genomic_DNA"/>
</dbReference>
<evidence type="ECO:0000256" key="5">
    <source>
        <dbReference type="ARBA" id="ARBA00022975"/>
    </source>
</evidence>
<dbReference type="GO" id="GO:0005737">
    <property type="term" value="C:cytoplasm"/>
    <property type="evidence" value="ECO:0007669"/>
    <property type="project" value="TreeGrafter"/>
</dbReference>
<dbReference type="InterPro" id="IPR011059">
    <property type="entry name" value="Metal-dep_hydrolase_composite"/>
</dbReference>
<feature type="binding site" evidence="6">
    <location>
        <position position="171"/>
    </location>
    <ligand>
        <name>Zn(2+)</name>
        <dbReference type="ChEBI" id="CHEBI:29105"/>
        <label>2</label>
    </ligand>
</feature>
<dbReference type="InterPro" id="IPR050138">
    <property type="entry name" value="DHOase/Allantoinase_Hydrolase"/>
</dbReference>
<dbReference type="InterPro" id="IPR024403">
    <property type="entry name" value="DHOase_cat"/>
</dbReference>
<keyword evidence="4 6" id="KW-0378">Hydrolase</keyword>
<feature type="binding site" evidence="6">
    <location>
        <begin position="81"/>
        <end position="83"/>
    </location>
    <ligand>
        <name>substrate</name>
    </ligand>
</feature>
<dbReference type="PROSITE" id="PS00482">
    <property type="entry name" value="DIHYDROOROTASE_1"/>
    <property type="match status" value="1"/>
</dbReference>
<dbReference type="UniPathway" id="UPA00070">
    <property type="reaction ID" value="UER00117"/>
</dbReference>
<feature type="binding site" evidence="6">
    <location>
        <position position="113"/>
    </location>
    <ligand>
        <name>substrate</name>
    </ligand>
</feature>
<dbReference type="GO" id="GO:0004151">
    <property type="term" value="F:dihydroorotase activity"/>
    <property type="evidence" value="ECO:0007669"/>
    <property type="project" value="UniProtKB-UniRule"/>
</dbReference>
<dbReference type="EC" id="3.5.2.3" evidence="6"/>
<protein>
    <recommendedName>
        <fullName evidence="6">Dihydroorotase</fullName>
        <shortName evidence="6">DHOase</shortName>
        <ecNumber evidence="6">3.5.2.3</ecNumber>
    </recommendedName>
</protein>
<dbReference type="Gene3D" id="3.20.20.140">
    <property type="entry name" value="Metal-dependent hydrolases"/>
    <property type="match status" value="1"/>
</dbReference>
<feature type="binding site" evidence="6">
    <location>
        <position position="324"/>
    </location>
    <ligand>
        <name>Zn(2+)</name>
        <dbReference type="ChEBI" id="CHEBI:29105"/>
        <label>1</label>
    </ligand>
</feature>
<sequence length="441" mass="48562">MWRYAWRSFTYLQEVSLSTRFLIRGGYVFFPEEESLRRADVEIAEGRIKRIAETLPAEADIRIIEAQDKLLSPGLIDLHAHLREPGREDTETLESGAWAALAGGFTTICAMPNTQPPMDTREQAAFISKRSDELGLARILPVGAATKGRAGEEIAEYALLKEAGVVAVTDDGDWIYSSEVMRCALEYAGMLGLVVITHAEEPSLCEEGIMNESTVSAKLGLKVRPAVAEEAAIQRDIALASCTGSHLHVAHITTTRGVELVRQARVKGIKVTAEATPHHLLLTDEALLSFDANYKVYPPLRTEEDRKALLEALKDGTIQAIATDHAPHAIEEKEQELDLAPAGMIGLQTALSVLWEGLVEPEVIKPELLLRLLTTGPASVIGEKVELKEESPANLMVFDPAARWTFDAQNNRSLSQNSPWFGKKLKGKIEHVFLGERHFSF</sequence>
<dbReference type="InterPro" id="IPR004722">
    <property type="entry name" value="DHOase"/>
</dbReference>
<dbReference type="PANTHER" id="PTHR43668">
    <property type="entry name" value="ALLANTOINASE"/>
    <property type="match status" value="1"/>
</dbReference>
<comment type="caution">
    <text evidence="8">The sequence shown here is derived from an EMBL/GenBank/DDBJ whole genome shotgun (WGS) entry which is preliminary data.</text>
</comment>
<feature type="binding site" evidence="6">
    <location>
        <position position="81"/>
    </location>
    <ligand>
        <name>Zn(2+)</name>
        <dbReference type="ChEBI" id="CHEBI:29105"/>
        <label>1</label>
    </ligand>
</feature>
<feature type="binding site" evidence="6">
    <location>
        <position position="171"/>
    </location>
    <ligand>
        <name>Zn(2+)</name>
        <dbReference type="ChEBI" id="CHEBI:29105"/>
        <label>1</label>
    </ligand>
</feature>
<dbReference type="SUPFAM" id="SSF51338">
    <property type="entry name" value="Composite domain of metallo-dependent hydrolases"/>
    <property type="match status" value="1"/>
</dbReference>
<comment type="similarity">
    <text evidence="2 6">Belongs to the metallo-dependent hydrolases superfamily. DHOase family. Class I DHOase subfamily.</text>
</comment>
<dbReference type="PROSITE" id="PS00483">
    <property type="entry name" value="DIHYDROOROTASE_2"/>
    <property type="match status" value="1"/>
</dbReference>
<proteinExistence type="inferred from homology"/>
<dbReference type="AlphaFoldDB" id="A0A532V9U4"/>
<dbReference type="InterPro" id="IPR002195">
    <property type="entry name" value="Dihydroorotase_CS"/>
</dbReference>
<keyword evidence="3 6" id="KW-0479">Metal-binding</keyword>
<gene>
    <name evidence="6" type="primary">pyrC</name>
    <name evidence="8" type="ORF">CEE36_02050</name>
</gene>
<evidence type="ECO:0000259" key="7">
    <source>
        <dbReference type="Pfam" id="PF12890"/>
    </source>
</evidence>
<dbReference type="InterPro" id="IPR032466">
    <property type="entry name" value="Metal_Hydrolase"/>
</dbReference>